<reference evidence="7" key="1">
    <citation type="submission" date="2018-08" db="EMBL/GenBank/DDBJ databases">
        <authorList>
            <person name="Rodrigo-Torres L."/>
            <person name="Arahal R. D."/>
            <person name="Lucena T."/>
        </authorList>
    </citation>
    <scope>NUCLEOTIDE SEQUENCE [LARGE SCALE GENOMIC DNA]</scope>
    <source>
        <strain evidence="7">CECT 7235</strain>
    </source>
</reference>
<protein>
    <submittedName>
        <fullName evidence="6">Cobalt import ATP-binding protein CbiO</fullName>
        <ecNumber evidence="6">3.6.3.-</ecNumber>
    </submittedName>
</protein>
<keyword evidence="6" id="KW-0378">Hydrolase</keyword>
<dbReference type="SMART" id="SM00382">
    <property type="entry name" value="AAA"/>
    <property type="match status" value="1"/>
</dbReference>
<dbReference type="Gene3D" id="3.40.50.300">
    <property type="entry name" value="P-loop containing nucleotide triphosphate hydrolases"/>
    <property type="match status" value="1"/>
</dbReference>
<name>A0A3B0MW44_9RHOB</name>
<accession>A0A3B0MW44</accession>
<dbReference type="AlphaFoldDB" id="A0A3B0MW44"/>
<keyword evidence="2" id="KW-0813">Transport</keyword>
<evidence type="ECO:0000256" key="3">
    <source>
        <dbReference type="ARBA" id="ARBA00022741"/>
    </source>
</evidence>
<dbReference type="Proteomes" id="UP000272908">
    <property type="component" value="Unassembled WGS sequence"/>
</dbReference>
<dbReference type="InterPro" id="IPR003593">
    <property type="entry name" value="AAA+_ATPase"/>
</dbReference>
<dbReference type="Pfam" id="PF00005">
    <property type="entry name" value="ABC_tran"/>
    <property type="match status" value="1"/>
</dbReference>
<organism evidence="6 7">
    <name type="scientific">Roseinatronobacter ekhonensis</name>
    <dbReference type="NCBI Taxonomy" id="254356"/>
    <lineage>
        <taxon>Bacteria</taxon>
        <taxon>Pseudomonadati</taxon>
        <taxon>Pseudomonadota</taxon>
        <taxon>Alphaproteobacteria</taxon>
        <taxon>Rhodobacterales</taxon>
        <taxon>Paracoccaceae</taxon>
        <taxon>Roseinatronobacter</taxon>
    </lineage>
</organism>
<keyword evidence="3" id="KW-0547">Nucleotide-binding</keyword>
<dbReference type="GO" id="GO:0042626">
    <property type="term" value="F:ATPase-coupled transmembrane transporter activity"/>
    <property type="evidence" value="ECO:0007669"/>
    <property type="project" value="TreeGrafter"/>
</dbReference>
<dbReference type="PROSITE" id="PS00211">
    <property type="entry name" value="ABC_TRANSPORTER_1"/>
    <property type="match status" value="1"/>
</dbReference>
<dbReference type="GO" id="GO:0005524">
    <property type="term" value="F:ATP binding"/>
    <property type="evidence" value="ECO:0007669"/>
    <property type="project" value="UniProtKB-KW"/>
</dbReference>
<dbReference type="OrthoDB" id="9782163at2"/>
<sequence length="239" mass="25311">MSLLSLSDVGIGWQDGPPVLEHLGFDMATSERVGLVGPNGAGKSSLFQTIAAILPTRAGQISFDGTPVRAGRFNPKLAMVFQNADDQLFCPTLAEDVAYGARNLGLPAPEVAARTTQALAECGLTGLEDQPVHKLSGGEKRRACIAGALVMRPALLLLDEPSAALDLRQRRNMIDLLSKLPTAMMIASHDLEFLLELCPRILLIDQGRLCADGAAHDILSDAALMAQHGQEVPASLARG</sequence>
<dbReference type="SUPFAM" id="SSF52540">
    <property type="entry name" value="P-loop containing nucleoside triphosphate hydrolases"/>
    <property type="match status" value="1"/>
</dbReference>
<dbReference type="InterPro" id="IPR017871">
    <property type="entry name" value="ABC_transporter-like_CS"/>
</dbReference>
<dbReference type="InterPro" id="IPR015856">
    <property type="entry name" value="ABC_transpr_CbiO/EcfA_su"/>
</dbReference>
<evidence type="ECO:0000259" key="5">
    <source>
        <dbReference type="PROSITE" id="PS50893"/>
    </source>
</evidence>
<gene>
    <name evidence="6" type="primary">cbiO</name>
    <name evidence="6" type="ORF">ROE7235_01787</name>
</gene>
<feature type="domain" description="ABC transporter" evidence="5">
    <location>
        <begin position="4"/>
        <end position="231"/>
    </location>
</feature>
<dbReference type="EC" id="3.6.3.-" evidence="6"/>
<dbReference type="PANTHER" id="PTHR43553:SF24">
    <property type="entry name" value="ENERGY-COUPLING FACTOR TRANSPORTER ATP-BINDING PROTEIN ECFA1"/>
    <property type="match status" value="1"/>
</dbReference>
<dbReference type="EMBL" id="UIHC01000014">
    <property type="protein sequence ID" value="SUZ32036.1"/>
    <property type="molecule type" value="Genomic_DNA"/>
</dbReference>
<dbReference type="InterPro" id="IPR050095">
    <property type="entry name" value="ECF_ABC_transporter_ATP-bd"/>
</dbReference>
<comment type="similarity">
    <text evidence="1">Belongs to the ABC transporter superfamily.</text>
</comment>
<dbReference type="CDD" id="cd03225">
    <property type="entry name" value="ABC_cobalt_CbiO_domain1"/>
    <property type="match status" value="1"/>
</dbReference>
<evidence type="ECO:0000256" key="2">
    <source>
        <dbReference type="ARBA" id="ARBA00022448"/>
    </source>
</evidence>
<dbReference type="GO" id="GO:0016887">
    <property type="term" value="F:ATP hydrolysis activity"/>
    <property type="evidence" value="ECO:0007669"/>
    <property type="project" value="InterPro"/>
</dbReference>
<dbReference type="PANTHER" id="PTHR43553">
    <property type="entry name" value="HEAVY METAL TRANSPORTER"/>
    <property type="match status" value="1"/>
</dbReference>
<evidence type="ECO:0000313" key="6">
    <source>
        <dbReference type="EMBL" id="SUZ32036.1"/>
    </source>
</evidence>
<evidence type="ECO:0000256" key="1">
    <source>
        <dbReference type="ARBA" id="ARBA00005417"/>
    </source>
</evidence>
<dbReference type="InterPro" id="IPR027417">
    <property type="entry name" value="P-loop_NTPase"/>
</dbReference>
<evidence type="ECO:0000313" key="7">
    <source>
        <dbReference type="Proteomes" id="UP000272908"/>
    </source>
</evidence>
<dbReference type="InterPro" id="IPR003439">
    <property type="entry name" value="ABC_transporter-like_ATP-bd"/>
</dbReference>
<dbReference type="GO" id="GO:0043190">
    <property type="term" value="C:ATP-binding cassette (ABC) transporter complex"/>
    <property type="evidence" value="ECO:0007669"/>
    <property type="project" value="TreeGrafter"/>
</dbReference>
<evidence type="ECO:0000256" key="4">
    <source>
        <dbReference type="ARBA" id="ARBA00022840"/>
    </source>
</evidence>
<keyword evidence="4 6" id="KW-0067">ATP-binding</keyword>
<proteinExistence type="inferred from homology"/>
<keyword evidence="7" id="KW-1185">Reference proteome</keyword>
<dbReference type="RefSeq" id="WP_121094742.1">
    <property type="nucleotide sequence ID" value="NZ_UIHC01000014.1"/>
</dbReference>
<dbReference type="PROSITE" id="PS50893">
    <property type="entry name" value="ABC_TRANSPORTER_2"/>
    <property type="match status" value="1"/>
</dbReference>